<dbReference type="InterPro" id="IPR015422">
    <property type="entry name" value="PyrdxlP-dep_Trfase_small"/>
</dbReference>
<evidence type="ECO:0000256" key="2">
    <source>
        <dbReference type="ARBA" id="ARBA00010447"/>
    </source>
</evidence>
<name>A0A1M5X2Q0_9CLOT</name>
<dbReference type="PANTHER" id="PTHR43586:SF8">
    <property type="entry name" value="CYSTEINE DESULFURASE 1, CHLOROPLASTIC"/>
    <property type="match status" value="1"/>
</dbReference>
<comment type="catalytic activity">
    <reaction evidence="4">
        <text>(sulfur carrier)-H + L-cysteine = (sulfur carrier)-SH + L-alanine</text>
        <dbReference type="Rhea" id="RHEA:43892"/>
        <dbReference type="Rhea" id="RHEA-COMP:14737"/>
        <dbReference type="Rhea" id="RHEA-COMP:14739"/>
        <dbReference type="ChEBI" id="CHEBI:29917"/>
        <dbReference type="ChEBI" id="CHEBI:35235"/>
        <dbReference type="ChEBI" id="CHEBI:57972"/>
        <dbReference type="ChEBI" id="CHEBI:64428"/>
        <dbReference type="EC" id="2.8.1.7"/>
    </reaction>
</comment>
<dbReference type="AlphaFoldDB" id="A0A1M5X2Q0"/>
<evidence type="ECO:0000256" key="1">
    <source>
        <dbReference type="ARBA" id="ARBA00001933"/>
    </source>
</evidence>
<dbReference type="GO" id="GO:0031071">
    <property type="term" value="F:cysteine desulfurase activity"/>
    <property type="evidence" value="ECO:0007669"/>
    <property type="project" value="UniProtKB-EC"/>
</dbReference>
<dbReference type="Pfam" id="PF00266">
    <property type="entry name" value="Aminotran_5"/>
    <property type="match status" value="1"/>
</dbReference>
<keyword evidence="7" id="KW-0456">Lyase</keyword>
<dbReference type="InterPro" id="IPR015421">
    <property type="entry name" value="PyrdxlP-dep_Trfase_major"/>
</dbReference>
<feature type="domain" description="Aminotransferase class V" evidence="6">
    <location>
        <begin position="30"/>
        <end position="420"/>
    </location>
</feature>
<sequence length="432" mass="48867">MYPEDKRIRETFIGIEETVRINNGKFTKSINFDNAATTPAFKKVLESVNNFIPYYGSVSRGEGFKSKVSTDIYEKSREKILELFSLSGRTDYEVIYVKNATEGLNKLSNRLITSPNDLVISTRMEHHSNDLPWRGKCRLDYIEVDEYGRLSVDDIEKKLKENEGQFKYLTITGASNVTGYVNPVNKIAKLVHKYGGKIIVDGAQLIPHEKVNMAGLEPGEEIDYLVFSAHKMYAPFGIGVIVALKEGLIHGEPDYKGGGTVNFVTDDNVIWGEGSSRDEAGTPNLLGVIALLAAIDEINKISYRTIEKREEWLTRELLRGLNNIGNIDIYGYPYYDGNRLGIGAFNVRGLWHGHVASLLSELGGISVRNGCFCAQPYVQRLLNIDNETIEEHFRNPHRIKEGMVRVSFGVYNTLDEVWRFLNTLEYIAKNYR</sequence>
<dbReference type="PROSITE" id="PS00595">
    <property type="entry name" value="AA_TRANSFER_CLASS_5"/>
    <property type="match status" value="1"/>
</dbReference>
<keyword evidence="3" id="KW-0663">Pyridoxal phosphate</keyword>
<dbReference type="Gene3D" id="3.40.640.10">
    <property type="entry name" value="Type I PLP-dependent aspartate aminotransferase-like (Major domain)"/>
    <property type="match status" value="1"/>
</dbReference>
<dbReference type="InterPro" id="IPR015424">
    <property type="entry name" value="PyrdxlP-dep_Trfase"/>
</dbReference>
<comment type="cofactor">
    <cofactor evidence="1 5">
        <name>pyridoxal 5'-phosphate</name>
        <dbReference type="ChEBI" id="CHEBI:597326"/>
    </cofactor>
</comment>
<evidence type="ECO:0000256" key="4">
    <source>
        <dbReference type="ARBA" id="ARBA00050776"/>
    </source>
</evidence>
<evidence type="ECO:0000256" key="3">
    <source>
        <dbReference type="ARBA" id="ARBA00022898"/>
    </source>
</evidence>
<comment type="similarity">
    <text evidence="2">Belongs to the class-V pyridoxal-phosphate-dependent aminotransferase family. Csd subfamily.</text>
</comment>
<protein>
    <submittedName>
        <fullName evidence="7">Selenocysteine lyase/Cysteine desulfurase</fullName>
    </submittedName>
</protein>
<dbReference type="Gene3D" id="3.90.1150.10">
    <property type="entry name" value="Aspartate Aminotransferase, domain 1"/>
    <property type="match status" value="1"/>
</dbReference>
<accession>A0A1M5X2Q0</accession>
<evidence type="ECO:0000256" key="5">
    <source>
        <dbReference type="RuleBase" id="RU004504"/>
    </source>
</evidence>
<dbReference type="EMBL" id="FQXU01000004">
    <property type="protein sequence ID" value="SHH93493.1"/>
    <property type="molecule type" value="Genomic_DNA"/>
</dbReference>
<proteinExistence type="inferred from homology"/>
<gene>
    <name evidence="7" type="ORF">SAMN02745941_01364</name>
</gene>
<dbReference type="RefSeq" id="WP_242950083.1">
    <property type="nucleotide sequence ID" value="NZ_FQXU01000004.1"/>
</dbReference>
<dbReference type="GO" id="GO:0016829">
    <property type="term" value="F:lyase activity"/>
    <property type="evidence" value="ECO:0007669"/>
    <property type="project" value="UniProtKB-KW"/>
</dbReference>
<evidence type="ECO:0000313" key="8">
    <source>
        <dbReference type="Proteomes" id="UP000184241"/>
    </source>
</evidence>
<reference evidence="7 8" key="1">
    <citation type="submission" date="2016-11" db="EMBL/GenBank/DDBJ databases">
        <authorList>
            <person name="Jaros S."/>
            <person name="Januszkiewicz K."/>
            <person name="Wedrychowicz H."/>
        </authorList>
    </citation>
    <scope>NUCLEOTIDE SEQUENCE [LARGE SCALE GENOMIC DNA]</scope>
    <source>
        <strain evidence="7 8">DSM 6191</strain>
    </source>
</reference>
<dbReference type="PANTHER" id="PTHR43586">
    <property type="entry name" value="CYSTEINE DESULFURASE"/>
    <property type="match status" value="1"/>
</dbReference>
<evidence type="ECO:0000313" key="7">
    <source>
        <dbReference type="EMBL" id="SHH93493.1"/>
    </source>
</evidence>
<evidence type="ECO:0000259" key="6">
    <source>
        <dbReference type="Pfam" id="PF00266"/>
    </source>
</evidence>
<dbReference type="SUPFAM" id="SSF53383">
    <property type="entry name" value="PLP-dependent transferases"/>
    <property type="match status" value="1"/>
</dbReference>
<dbReference type="Proteomes" id="UP000184241">
    <property type="component" value="Unassembled WGS sequence"/>
</dbReference>
<dbReference type="InterPro" id="IPR000192">
    <property type="entry name" value="Aminotrans_V_dom"/>
</dbReference>
<organism evidence="7 8">
    <name type="scientific">Clostridium intestinale DSM 6191</name>
    <dbReference type="NCBI Taxonomy" id="1121320"/>
    <lineage>
        <taxon>Bacteria</taxon>
        <taxon>Bacillati</taxon>
        <taxon>Bacillota</taxon>
        <taxon>Clostridia</taxon>
        <taxon>Eubacteriales</taxon>
        <taxon>Clostridiaceae</taxon>
        <taxon>Clostridium</taxon>
    </lineage>
</organism>
<dbReference type="InterPro" id="IPR020578">
    <property type="entry name" value="Aminotrans_V_PyrdxlP_BS"/>
</dbReference>